<keyword evidence="2" id="KW-1185">Reference proteome</keyword>
<accession>A0ABP0Z4S5</accession>
<dbReference type="EMBL" id="OZ021742">
    <property type="protein sequence ID" value="CAK9327795.1"/>
    <property type="molecule type" value="Genomic_DNA"/>
</dbReference>
<evidence type="ECO:0000313" key="1">
    <source>
        <dbReference type="EMBL" id="CAK9327795.1"/>
    </source>
</evidence>
<organism evidence="1 2">
    <name type="scientific">Citrullus colocynthis</name>
    <name type="common">colocynth</name>
    <dbReference type="NCBI Taxonomy" id="252529"/>
    <lineage>
        <taxon>Eukaryota</taxon>
        <taxon>Viridiplantae</taxon>
        <taxon>Streptophyta</taxon>
        <taxon>Embryophyta</taxon>
        <taxon>Tracheophyta</taxon>
        <taxon>Spermatophyta</taxon>
        <taxon>Magnoliopsida</taxon>
        <taxon>eudicotyledons</taxon>
        <taxon>Gunneridae</taxon>
        <taxon>Pentapetalae</taxon>
        <taxon>rosids</taxon>
        <taxon>fabids</taxon>
        <taxon>Cucurbitales</taxon>
        <taxon>Cucurbitaceae</taxon>
        <taxon>Benincaseae</taxon>
        <taxon>Citrullus</taxon>
    </lineage>
</organism>
<name>A0ABP0Z4S5_9ROSI</name>
<reference evidence="1 2" key="1">
    <citation type="submission" date="2024-03" db="EMBL/GenBank/DDBJ databases">
        <authorList>
            <person name="Gkanogiannis A."/>
            <person name="Becerra Lopez-Lavalle L."/>
        </authorList>
    </citation>
    <scope>NUCLEOTIDE SEQUENCE [LARGE SCALE GENOMIC DNA]</scope>
</reference>
<protein>
    <submittedName>
        <fullName evidence="1">Uncharacterized protein</fullName>
    </submittedName>
</protein>
<dbReference type="Proteomes" id="UP001642487">
    <property type="component" value="Chromosome 8"/>
</dbReference>
<gene>
    <name evidence="1" type="ORF">CITCOLO1_LOCUS20184</name>
</gene>
<sequence>MWKKPIRLDSLVVDNPSSNVLEAVERYTFRYPCKSASPHHTQYLTTCDVMSGPFIDDDTIGSASPQPNTHMIECTKMVGGPSFGGSTSPHPNTYPTTCTKVGGPSHRWSCNDFGHFIGNTTRQMEAQQQTEAVVECGPSMRQKEAGPSMRTTRTGDIIMQLVPASVSRYCLSASDIISAEMSTTYIEVQAYEKESSESSEGEGSLEEDHVQHEVPFEEATSLQCEHEVPLKEATYRHAEERGNAKGGTRSHVLEPVASTQGKMVWGQDYLQLFDEWVSRLETTLEEVKSNWEM</sequence>
<proteinExistence type="predicted"/>
<evidence type="ECO:0000313" key="2">
    <source>
        <dbReference type="Proteomes" id="UP001642487"/>
    </source>
</evidence>